<evidence type="ECO:0000313" key="8">
    <source>
        <dbReference type="EMBL" id="MBP2064220.1"/>
    </source>
</evidence>
<keyword evidence="2 4" id="KW-0560">Oxidoreductase</keyword>
<dbReference type="InterPro" id="IPR006139">
    <property type="entry name" value="D-isomer_2_OHA_DH_cat_dom"/>
</dbReference>
<evidence type="ECO:0000259" key="6">
    <source>
        <dbReference type="Pfam" id="PF02826"/>
    </source>
</evidence>
<sequence>MKLRCAVLDDYQDVALSAADWSGVLDAVDVVPVHEHIAGEDAVAEAIGDCEIVVIMRERTPFPASLYPRLPRLKLLVTTGMRNASVDLEAAARHGVTVCGTGSAAQPTAELTWALILGLARHLVPESTALRDGGAWQSTVGTDLHGRRLGLLGLGRIGTQVARVGRAFGMEVAAWSENLTAERAEAEGVRLADSKEELLETSDIVSVHLVLGDRTRGLLGAPELRRMRPTALLVNTSRAAIVDQTALAQALRDGWIAGAGVDVFEREPLPPGDPFRTLPNLLATPHLGYVTRGNYERFYGDVVEDISAYLQGTPIRRLSPPEPAG</sequence>
<dbReference type="GO" id="GO:0051287">
    <property type="term" value="F:NAD binding"/>
    <property type="evidence" value="ECO:0007669"/>
    <property type="project" value="InterPro"/>
</dbReference>
<dbReference type="GO" id="GO:0016616">
    <property type="term" value="F:oxidoreductase activity, acting on the CH-OH group of donors, NAD or NADP as acceptor"/>
    <property type="evidence" value="ECO:0007669"/>
    <property type="project" value="InterPro"/>
</dbReference>
<reference evidence="7" key="1">
    <citation type="submission" date="2014-05" db="EMBL/GenBank/DDBJ databases">
        <authorList>
            <person name="Horn Fabian"/>
        </authorList>
    </citation>
    <scope>NUCLEOTIDE SEQUENCE</scope>
</reference>
<evidence type="ECO:0000256" key="4">
    <source>
        <dbReference type="RuleBase" id="RU003719"/>
    </source>
</evidence>
<dbReference type="Pfam" id="PF00389">
    <property type="entry name" value="2-Hacid_dh"/>
    <property type="match status" value="1"/>
</dbReference>
<dbReference type="RefSeq" id="WP_044580119.1">
    <property type="nucleotide sequence ID" value="NZ_BAABDR010000029.1"/>
</dbReference>
<evidence type="ECO:0000313" key="9">
    <source>
        <dbReference type="Proteomes" id="UP000756710"/>
    </source>
</evidence>
<dbReference type="InterPro" id="IPR006140">
    <property type="entry name" value="D-isomer_DH_NAD-bd"/>
</dbReference>
<dbReference type="PANTHER" id="PTHR42789">
    <property type="entry name" value="D-ISOMER SPECIFIC 2-HYDROXYACID DEHYDROGENASE FAMILY PROTEIN (AFU_ORTHOLOGUE AFUA_6G10090)"/>
    <property type="match status" value="1"/>
</dbReference>
<dbReference type="EMBL" id="LK022848">
    <property type="protein sequence ID" value="CDR17352.1"/>
    <property type="molecule type" value="Genomic_DNA"/>
</dbReference>
<evidence type="ECO:0000259" key="5">
    <source>
        <dbReference type="Pfam" id="PF00389"/>
    </source>
</evidence>
<evidence type="ECO:0000313" key="7">
    <source>
        <dbReference type="EMBL" id="CDR17352.1"/>
    </source>
</evidence>
<name>A0A061ABW9_9ACTN</name>
<dbReference type="Gene3D" id="3.40.50.720">
    <property type="entry name" value="NAD(P)-binding Rossmann-like Domain"/>
    <property type="match status" value="2"/>
</dbReference>
<dbReference type="HOGENOM" id="CLU_019796_1_3_11"/>
<reference evidence="8 9" key="2">
    <citation type="submission" date="2021-03" db="EMBL/GenBank/DDBJ databases">
        <title>Genomic Encyclopedia of Type Strains, Phase IV (KMG-IV): sequencing the most valuable type-strain genomes for metagenomic binning, comparative biology and taxonomic classification.</title>
        <authorList>
            <person name="Goeker M."/>
        </authorList>
    </citation>
    <scope>NUCLEOTIDE SEQUENCE [LARGE SCALE GENOMIC DNA]</scope>
    <source>
        <strain evidence="8 9">DSM 41954</strain>
    </source>
</reference>
<evidence type="ECO:0000256" key="2">
    <source>
        <dbReference type="ARBA" id="ARBA00023002"/>
    </source>
</evidence>
<dbReference type="CDD" id="cd12169">
    <property type="entry name" value="PGDH_like_1"/>
    <property type="match status" value="1"/>
</dbReference>
<evidence type="ECO:0000256" key="1">
    <source>
        <dbReference type="ARBA" id="ARBA00005854"/>
    </source>
</evidence>
<dbReference type="Proteomes" id="UP000756710">
    <property type="component" value="Unassembled WGS sequence"/>
</dbReference>
<dbReference type="InterPro" id="IPR036291">
    <property type="entry name" value="NAD(P)-bd_dom_sf"/>
</dbReference>
<protein>
    <submittedName>
        <fullName evidence="7">NAD-binding D-isomer specific 2-hydroxyaciddehydrogenase</fullName>
    </submittedName>
    <submittedName>
        <fullName evidence="8">Phosphoglycerate dehydrogenase-like enzyme</fullName>
    </submittedName>
</protein>
<dbReference type="Pfam" id="PF02826">
    <property type="entry name" value="2-Hacid_dh_C"/>
    <property type="match status" value="1"/>
</dbReference>
<proteinExistence type="inferred from homology"/>
<accession>A0A061ABW9</accession>
<feature type="domain" description="D-isomer specific 2-hydroxyacid dehydrogenase catalytic" evidence="5">
    <location>
        <begin position="31"/>
        <end position="316"/>
    </location>
</feature>
<dbReference type="PANTHER" id="PTHR42789:SF1">
    <property type="entry name" value="D-ISOMER SPECIFIC 2-HYDROXYACID DEHYDROGENASE FAMILY PROTEIN (AFU_ORTHOLOGUE AFUA_6G10090)"/>
    <property type="match status" value="1"/>
</dbReference>
<dbReference type="EMBL" id="JAGGLR010000014">
    <property type="protein sequence ID" value="MBP2064220.1"/>
    <property type="molecule type" value="Genomic_DNA"/>
</dbReference>
<evidence type="ECO:0000256" key="3">
    <source>
        <dbReference type="ARBA" id="ARBA00023027"/>
    </source>
</evidence>
<keyword evidence="9" id="KW-1185">Reference proteome</keyword>
<dbReference type="SUPFAM" id="SSF51735">
    <property type="entry name" value="NAD(P)-binding Rossmann-fold domains"/>
    <property type="match status" value="1"/>
</dbReference>
<comment type="similarity">
    <text evidence="1 4">Belongs to the D-isomer specific 2-hydroxyacid dehydrogenase family.</text>
</comment>
<gene>
    <name evidence="8" type="ORF">J2Z30_005243</name>
    <name evidence="7" type="ORF">SIRAN9347</name>
</gene>
<keyword evidence="3" id="KW-0520">NAD</keyword>
<feature type="domain" description="D-isomer specific 2-hydroxyacid dehydrogenase NAD-binding" evidence="6">
    <location>
        <begin position="114"/>
        <end position="288"/>
    </location>
</feature>
<dbReference type="SUPFAM" id="SSF52283">
    <property type="entry name" value="Formate/glycerate dehydrogenase catalytic domain-like"/>
    <property type="match status" value="1"/>
</dbReference>
<dbReference type="InterPro" id="IPR050857">
    <property type="entry name" value="D-2-hydroxyacid_DH"/>
</dbReference>
<dbReference type="AlphaFoldDB" id="A0A061ABW9"/>
<organism evidence="7">
    <name type="scientific">Streptomyces iranensis</name>
    <dbReference type="NCBI Taxonomy" id="576784"/>
    <lineage>
        <taxon>Bacteria</taxon>
        <taxon>Bacillati</taxon>
        <taxon>Actinomycetota</taxon>
        <taxon>Actinomycetes</taxon>
        <taxon>Kitasatosporales</taxon>
        <taxon>Streptomycetaceae</taxon>
        <taxon>Streptomyces</taxon>
        <taxon>Streptomyces violaceusniger group</taxon>
    </lineage>
</organism>